<gene>
    <name evidence="13" type="ORF">SAMN05216192_110114</name>
</gene>
<evidence type="ECO:0000256" key="2">
    <source>
        <dbReference type="ARBA" id="ARBA00022475"/>
    </source>
</evidence>
<feature type="domain" description="HAMP" evidence="12">
    <location>
        <begin position="309"/>
        <end position="361"/>
    </location>
</feature>
<keyword evidence="14" id="KW-1185">Reference proteome</keyword>
<dbReference type="Gene3D" id="3.30.450.20">
    <property type="entry name" value="PAS domain"/>
    <property type="match status" value="1"/>
</dbReference>
<dbReference type="SUPFAM" id="SSF58104">
    <property type="entry name" value="Methyl-accepting chemotaxis protein (MCP) signaling domain"/>
    <property type="match status" value="1"/>
</dbReference>
<evidence type="ECO:0000256" key="9">
    <source>
        <dbReference type="PROSITE-ProRule" id="PRU00284"/>
    </source>
</evidence>
<reference evidence="14" key="1">
    <citation type="submission" date="2016-10" db="EMBL/GenBank/DDBJ databases">
        <authorList>
            <person name="Varghese N."/>
            <person name="Submissions S."/>
        </authorList>
    </citation>
    <scope>NUCLEOTIDE SEQUENCE [LARGE SCALE GENOMIC DNA]</scope>
    <source>
        <strain evidence="14">CGMCC 1.11012</strain>
    </source>
</reference>
<keyword evidence="5 10" id="KW-1133">Transmembrane helix</keyword>
<evidence type="ECO:0000259" key="11">
    <source>
        <dbReference type="PROSITE" id="PS50111"/>
    </source>
</evidence>
<dbReference type="Pfam" id="PF02743">
    <property type="entry name" value="dCache_1"/>
    <property type="match status" value="1"/>
</dbReference>
<keyword evidence="2" id="KW-1003">Cell membrane</keyword>
<dbReference type="Gene3D" id="1.10.287.950">
    <property type="entry name" value="Methyl-accepting chemotaxis protein"/>
    <property type="match status" value="1"/>
</dbReference>
<dbReference type="PROSITE" id="PS50885">
    <property type="entry name" value="HAMP"/>
    <property type="match status" value="1"/>
</dbReference>
<dbReference type="Gene3D" id="6.10.340.10">
    <property type="match status" value="1"/>
</dbReference>
<evidence type="ECO:0000256" key="8">
    <source>
        <dbReference type="ARBA" id="ARBA00029447"/>
    </source>
</evidence>
<dbReference type="InterPro" id="IPR033479">
    <property type="entry name" value="dCache_1"/>
</dbReference>
<evidence type="ECO:0000256" key="1">
    <source>
        <dbReference type="ARBA" id="ARBA00004651"/>
    </source>
</evidence>
<comment type="similarity">
    <text evidence="8">Belongs to the methyl-accepting chemotaxis (MCP) protein family.</text>
</comment>
<protein>
    <submittedName>
        <fullName evidence="13">Methyl-accepting chemotaxis protein</fullName>
    </submittedName>
</protein>
<dbReference type="GO" id="GO:0007165">
    <property type="term" value="P:signal transduction"/>
    <property type="evidence" value="ECO:0007669"/>
    <property type="project" value="UniProtKB-KW"/>
</dbReference>
<dbReference type="GO" id="GO:0005886">
    <property type="term" value="C:plasma membrane"/>
    <property type="evidence" value="ECO:0007669"/>
    <property type="project" value="UniProtKB-SubCell"/>
</dbReference>
<dbReference type="InterPro" id="IPR004089">
    <property type="entry name" value="MCPsignal_dom"/>
</dbReference>
<dbReference type="PANTHER" id="PTHR32089:SF112">
    <property type="entry name" value="LYSOZYME-LIKE PROTEIN-RELATED"/>
    <property type="match status" value="1"/>
</dbReference>
<evidence type="ECO:0000313" key="13">
    <source>
        <dbReference type="EMBL" id="SDI97807.1"/>
    </source>
</evidence>
<organism evidence="13 14">
    <name type="scientific">Paenibacillus typhae</name>
    <dbReference type="NCBI Taxonomy" id="1174501"/>
    <lineage>
        <taxon>Bacteria</taxon>
        <taxon>Bacillati</taxon>
        <taxon>Bacillota</taxon>
        <taxon>Bacilli</taxon>
        <taxon>Bacillales</taxon>
        <taxon>Paenibacillaceae</taxon>
        <taxon>Paenibacillus</taxon>
    </lineage>
</organism>
<dbReference type="AlphaFoldDB" id="A0A1G8PZE1"/>
<evidence type="ECO:0000313" key="14">
    <source>
        <dbReference type="Proteomes" id="UP000199050"/>
    </source>
</evidence>
<keyword evidence="3" id="KW-0145">Chemotaxis</keyword>
<dbReference type="Proteomes" id="UP000199050">
    <property type="component" value="Unassembled WGS sequence"/>
</dbReference>
<evidence type="ECO:0000256" key="10">
    <source>
        <dbReference type="SAM" id="Phobius"/>
    </source>
</evidence>
<evidence type="ECO:0000259" key="12">
    <source>
        <dbReference type="PROSITE" id="PS50885"/>
    </source>
</evidence>
<dbReference type="Pfam" id="PF00672">
    <property type="entry name" value="HAMP"/>
    <property type="match status" value="1"/>
</dbReference>
<dbReference type="SMART" id="SM00304">
    <property type="entry name" value="HAMP"/>
    <property type="match status" value="1"/>
</dbReference>
<dbReference type="STRING" id="1174501.SAMN05216192_110114"/>
<keyword evidence="7 9" id="KW-0807">Transducer</keyword>
<dbReference type="InterPro" id="IPR003660">
    <property type="entry name" value="HAMP_dom"/>
</dbReference>
<dbReference type="Pfam" id="PF00015">
    <property type="entry name" value="MCPsignal"/>
    <property type="match status" value="1"/>
</dbReference>
<dbReference type="EMBL" id="FNDX01000010">
    <property type="protein sequence ID" value="SDI97807.1"/>
    <property type="molecule type" value="Genomic_DNA"/>
</dbReference>
<evidence type="ECO:0000256" key="5">
    <source>
        <dbReference type="ARBA" id="ARBA00022989"/>
    </source>
</evidence>
<sequence length="669" mass="70983">MKLSIKVKMSILLFLIISIPLGISGAVSYNLASTALQKTIEEELKGTTSSAAKAVETELAAAGNLLDVASRNDALAAFAGDPSGQNAKQTAYSYISGIQQDNAMLMESLIIADVDGKVLITSSSQSPELNVKDRAYFAQSLAGEKAISEVLVSKDSNKNIVAVARPLRQNGNVTGVLIGTILFDTIAAPVAETRVGESGYGYMLDRTGLIVYHPDGSKVLKENLDGNSNAELNALVQQMKNGDTAHGFYTYDGVYKYVSFEPAGSWVVATTANYSEYMKPAAEIRTTTLLVVVSFILVALLLGYFFTTRNIINPVKKLQAAMSLAGNGDLTVHTAIHTRDELQSLSESFNAMIDKQEAIIEKVRHGSAVLTSMSEEMAASSEQISASIQEISSSTQEIAAGAENNNHSVVNASQVLVQLSSLVQLAQSKASATSQNANNTNEAAQAGRTGVMNTVVAMDSISSSTRETEEQLLTVSGLSDKVAAIIGTINAIARQTNLLALNAAIEAARAGEHGRGFSVVAGEVRKLSDETHLQAEEISSLVSDMVGRIGQAVEAMRGASIAVESGVRIVKETDHAFIHIIESVELITASVQEILEITRDEVATSDQIIKLIDSMGTISEMSVQNTESVSSATEEQAATVNNFVSTAEEISAMAGDLELLVEKFIIRGE</sequence>
<feature type="domain" description="Methyl-accepting transducer" evidence="11">
    <location>
        <begin position="380"/>
        <end position="616"/>
    </location>
</feature>
<dbReference type="CDD" id="cd12914">
    <property type="entry name" value="PDC1_DGC_like"/>
    <property type="match status" value="1"/>
</dbReference>
<keyword evidence="6 10" id="KW-0472">Membrane</keyword>
<dbReference type="CDD" id="cd12912">
    <property type="entry name" value="PDC2_MCP_like"/>
    <property type="match status" value="1"/>
</dbReference>
<evidence type="ECO:0000256" key="6">
    <source>
        <dbReference type="ARBA" id="ARBA00023136"/>
    </source>
</evidence>
<feature type="transmembrane region" description="Helical" evidence="10">
    <location>
        <begin position="288"/>
        <end position="307"/>
    </location>
</feature>
<accession>A0A1G8PZE1</accession>
<dbReference type="OrthoDB" id="243053at2"/>
<evidence type="ECO:0000256" key="3">
    <source>
        <dbReference type="ARBA" id="ARBA00022500"/>
    </source>
</evidence>
<dbReference type="SMART" id="SM00283">
    <property type="entry name" value="MA"/>
    <property type="match status" value="1"/>
</dbReference>
<dbReference type="PROSITE" id="PS50111">
    <property type="entry name" value="CHEMOTAXIS_TRANSDUC_2"/>
    <property type="match status" value="1"/>
</dbReference>
<dbReference type="PANTHER" id="PTHR32089">
    <property type="entry name" value="METHYL-ACCEPTING CHEMOTAXIS PROTEIN MCPB"/>
    <property type="match status" value="1"/>
</dbReference>
<name>A0A1G8PZE1_9BACL</name>
<dbReference type="RefSeq" id="WP_090714246.1">
    <property type="nucleotide sequence ID" value="NZ_CBCSKY010000008.1"/>
</dbReference>
<dbReference type="CDD" id="cd06225">
    <property type="entry name" value="HAMP"/>
    <property type="match status" value="1"/>
</dbReference>
<evidence type="ECO:0000256" key="7">
    <source>
        <dbReference type="ARBA" id="ARBA00023224"/>
    </source>
</evidence>
<proteinExistence type="inferred from homology"/>
<dbReference type="GO" id="GO:0006935">
    <property type="term" value="P:chemotaxis"/>
    <property type="evidence" value="ECO:0007669"/>
    <property type="project" value="UniProtKB-KW"/>
</dbReference>
<comment type="subcellular location">
    <subcellularLocation>
        <location evidence="1">Cell membrane</location>
        <topology evidence="1">Multi-pass membrane protein</topology>
    </subcellularLocation>
</comment>
<evidence type="ECO:0000256" key="4">
    <source>
        <dbReference type="ARBA" id="ARBA00022692"/>
    </source>
</evidence>
<keyword evidence="4 10" id="KW-0812">Transmembrane</keyword>